<gene>
    <name evidence="5" type="ORF">JMJ35_008884</name>
</gene>
<sequence length="543" mass="61354">MALEGLAALSLASNIAQLVDFSIKIGELTKSFRKNCGQLPKDLQRVENLVSDLISIAERLQHALDTSTNVLLREQTLVLLLARCVNEAQDFKSLLDSFKIASQTGWSSFVSALKTTRNAGKIEKIEKALESYKSTLTLRIAEASMAKQEYMCELLNQNKQASSEEAQTTSDALERLDTSINASFRKMEDKMHHFSRQSENIAEVAEVAEKAKAEIEKLRADHAAWAHEHNALQRRLRSTRLASRPMILQFQAMQRRRFRNPSRKTSTAIVSRLEASEPKESGSDDEKAAKKKKAIFNIKIVIALSVNATPEELMHSLKQLLYTSWTEVIRRITAAIPVIYHISGEEQTANEESFKTHLWSDKTVLLAFLETHAEDDVLIYDSARSTIVAENNSSRLNMNLTCACDFYWKGFSQKLLEINAETPSTFPTLQYRSTAPEKTVSQWFVEDAREGSTKAELELPQSIQTSRSKQTDLHADSQGRRRRRRSMKRGEVLVQAIRAICALLGLLFLICLSCSLPTASSSETILCDRILLFELPWNQRQRV</sequence>
<dbReference type="Pfam" id="PF17111">
    <property type="entry name" value="PigL_N"/>
    <property type="match status" value="1"/>
</dbReference>
<protein>
    <recommendedName>
        <fullName evidence="4">Azaphilone pigments biosynthesis cluster protein L N-terminal domain-containing protein</fullName>
    </recommendedName>
</protein>
<accession>A0AA39QT05</accession>
<feature type="domain" description="Azaphilone pigments biosynthesis cluster protein L N-terminal" evidence="4">
    <location>
        <begin position="8"/>
        <end position="209"/>
    </location>
</feature>
<evidence type="ECO:0000313" key="5">
    <source>
        <dbReference type="EMBL" id="KAK0508608.1"/>
    </source>
</evidence>
<organism evidence="5 6">
    <name type="scientific">Cladonia borealis</name>
    <dbReference type="NCBI Taxonomy" id="184061"/>
    <lineage>
        <taxon>Eukaryota</taxon>
        <taxon>Fungi</taxon>
        <taxon>Dikarya</taxon>
        <taxon>Ascomycota</taxon>
        <taxon>Pezizomycotina</taxon>
        <taxon>Lecanoromycetes</taxon>
        <taxon>OSLEUM clade</taxon>
        <taxon>Lecanoromycetidae</taxon>
        <taxon>Lecanorales</taxon>
        <taxon>Lecanorineae</taxon>
        <taxon>Cladoniaceae</taxon>
        <taxon>Cladonia</taxon>
    </lineage>
</organism>
<dbReference type="InterPro" id="IPR031348">
    <property type="entry name" value="PigL_N"/>
</dbReference>
<feature type="compositionally biased region" description="Basic and acidic residues" evidence="2">
    <location>
        <begin position="274"/>
        <end position="288"/>
    </location>
</feature>
<evidence type="ECO:0000256" key="2">
    <source>
        <dbReference type="SAM" id="MobiDB-lite"/>
    </source>
</evidence>
<evidence type="ECO:0000259" key="4">
    <source>
        <dbReference type="Pfam" id="PF17111"/>
    </source>
</evidence>
<evidence type="ECO:0000313" key="6">
    <source>
        <dbReference type="Proteomes" id="UP001166286"/>
    </source>
</evidence>
<keyword evidence="3" id="KW-1133">Transmembrane helix</keyword>
<keyword evidence="3" id="KW-0472">Membrane</keyword>
<feature type="region of interest" description="Disordered" evidence="2">
    <location>
        <begin position="258"/>
        <end position="288"/>
    </location>
</feature>
<reference evidence="5" key="1">
    <citation type="submission" date="2023-03" db="EMBL/GenBank/DDBJ databases">
        <title>Complete genome of Cladonia borealis.</title>
        <authorList>
            <person name="Park H."/>
        </authorList>
    </citation>
    <scope>NUCLEOTIDE SEQUENCE</scope>
    <source>
        <strain evidence="5">ANT050790</strain>
    </source>
</reference>
<feature type="coiled-coil region" evidence="1">
    <location>
        <begin position="201"/>
        <end position="235"/>
    </location>
</feature>
<keyword evidence="3" id="KW-0812">Transmembrane</keyword>
<dbReference type="Proteomes" id="UP001166286">
    <property type="component" value="Unassembled WGS sequence"/>
</dbReference>
<dbReference type="EMBL" id="JAFEKC020000020">
    <property type="protein sequence ID" value="KAK0508608.1"/>
    <property type="molecule type" value="Genomic_DNA"/>
</dbReference>
<evidence type="ECO:0000256" key="1">
    <source>
        <dbReference type="SAM" id="Coils"/>
    </source>
</evidence>
<comment type="caution">
    <text evidence="5">The sequence shown here is derived from an EMBL/GenBank/DDBJ whole genome shotgun (WGS) entry which is preliminary data.</text>
</comment>
<name>A0AA39QT05_9LECA</name>
<feature type="transmembrane region" description="Helical" evidence="3">
    <location>
        <begin position="490"/>
        <end position="510"/>
    </location>
</feature>
<dbReference type="AlphaFoldDB" id="A0AA39QT05"/>
<evidence type="ECO:0000256" key="3">
    <source>
        <dbReference type="SAM" id="Phobius"/>
    </source>
</evidence>
<keyword evidence="1" id="KW-0175">Coiled coil</keyword>
<feature type="region of interest" description="Disordered" evidence="2">
    <location>
        <begin position="465"/>
        <end position="484"/>
    </location>
</feature>
<proteinExistence type="predicted"/>
<feature type="compositionally biased region" description="Basic and acidic residues" evidence="2">
    <location>
        <begin position="469"/>
        <end position="479"/>
    </location>
</feature>
<keyword evidence="6" id="KW-1185">Reference proteome</keyword>